<name>A0A0F9GFT3_9ZZZZ</name>
<reference evidence="1" key="1">
    <citation type="journal article" date="2015" name="Nature">
        <title>Complex archaea that bridge the gap between prokaryotes and eukaryotes.</title>
        <authorList>
            <person name="Spang A."/>
            <person name="Saw J.H."/>
            <person name="Jorgensen S.L."/>
            <person name="Zaremba-Niedzwiedzka K."/>
            <person name="Martijn J."/>
            <person name="Lind A.E."/>
            <person name="van Eijk R."/>
            <person name="Schleper C."/>
            <person name="Guy L."/>
            <person name="Ettema T.J."/>
        </authorList>
    </citation>
    <scope>NUCLEOTIDE SEQUENCE</scope>
</reference>
<evidence type="ECO:0000313" key="1">
    <source>
        <dbReference type="EMBL" id="KKL89426.1"/>
    </source>
</evidence>
<gene>
    <name evidence="1" type="ORF">LCGC14_1914790</name>
</gene>
<feature type="non-terminal residue" evidence="1">
    <location>
        <position position="170"/>
    </location>
</feature>
<sequence>MCACKQNHTGSVAAMLPEVGAIACLLARHEFLLSALLLRSLQTADNARALAPTFAAVGMDHVPQRRRAPASALWQSAVELQEPRGVARWTQKDVRAFLLFLARTEACEHRHDWAAYANELRVDGAGLLRCADTSQFPCATGDMKNGVTLNAYKIADARRALIEIQQQFNA</sequence>
<proteinExistence type="predicted"/>
<organism evidence="1">
    <name type="scientific">marine sediment metagenome</name>
    <dbReference type="NCBI Taxonomy" id="412755"/>
    <lineage>
        <taxon>unclassified sequences</taxon>
        <taxon>metagenomes</taxon>
        <taxon>ecological metagenomes</taxon>
    </lineage>
</organism>
<protein>
    <submittedName>
        <fullName evidence="1">Uncharacterized protein</fullName>
    </submittedName>
</protein>
<dbReference type="EMBL" id="LAZR01020288">
    <property type="protein sequence ID" value="KKL89426.1"/>
    <property type="molecule type" value="Genomic_DNA"/>
</dbReference>
<comment type="caution">
    <text evidence="1">The sequence shown here is derived from an EMBL/GenBank/DDBJ whole genome shotgun (WGS) entry which is preliminary data.</text>
</comment>
<accession>A0A0F9GFT3</accession>
<dbReference type="AlphaFoldDB" id="A0A0F9GFT3"/>